<dbReference type="Pfam" id="PF06252">
    <property type="entry name" value="GemA"/>
    <property type="match status" value="1"/>
</dbReference>
<dbReference type="RefSeq" id="WP_160759371.1">
    <property type="nucleotide sequence ID" value="NZ_BAAADZ010000002.1"/>
</dbReference>
<proteinExistence type="predicted"/>
<dbReference type="InterPro" id="IPR009363">
    <property type="entry name" value="Phage_Mu_Gp16"/>
</dbReference>
<protein>
    <submittedName>
        <fullName evidence="2">DUF1018 domain-containing protein</fullName>
    </submittedName>
    <submittedName>
        <fullName evidence="1">Phage gp16-like protein</fullName>
    </submittedName>
</protein>
<reference evidence="2 3" key="1">
    <citation type="submission" date="2019-12" db="EMBL/GenBank/DDBJ databases">
        <title>Genomic-based taxomic classification of the family Erythrobacteraceae.</title>
        <authorList>
            <person name="Xu L."/>
        </authorList>
    </citation>
    <scope>NUCLEOTIDE SEQUENCE [LARGE SCALE GENOMIC DNA]</scope>
    <source>
        <strain evidence="2 3">JCM 10282</strain>
    </source>
</reference>
<reference evidence="1 4" key="2">
    <citation type="submission" date="2020-08" db="EMBL/GenBank/DDBJ databases">
        <title>Genomic Encyclopedia of Type Strains, Phase IV (KMG-IV): sequencing the most valuable type-strain genomes for metagenomic binning, comparative biology and taxonomic classification.</title>
        <authorList>
            <person name="Goeker M."/>
        </authorList>
    </citation>
    <scope>NUCLEOTIDE SEQUENCE [LARGE SCALE GENOMIC DNA]</scope>
    <source>
        <strain evidence="1 4">DSM 8510</strain>
    </source>
</reference>
<organism evidence="2 3">
    <name type="scientific">Erythrobacter ramosus</name>
    <dbReference type="NCBI Taxonomy" id="35811"/>
    <lineage>
        <taxon>Bacteria</taxon>
        <taxon>Pseudomonadati</taxon>
        <taxon>Pseudomonadota</taxon>
        <taxon>Alphaproteobacteria</taxon>
        <taxon>Sphingomonadales</taxon>
        <taxon>Erythrobacteraceae</taxon>
        <taxon>Erythrobacter/Porphyrobacter group</taxon>
        <taxon>Erythrobacter</taxon>
    </lineage>
</organism>
<name>A0A6I4UI76_9SPHN</name>
<dbReference type="OrthoDB" id="7353918at2"/>
<dbReference type="AlphaFoldDB" id="A0A6I4UI76"/>
<evidence type="ECO:0000313" key="2">
    <source>
        <dbReference type="EMBL" id="MXP37215.1"/>
    </source>
</evidence>
<dbReference type="Proteomes" id="UP000430021">
    <property type="component" value="Unassembled WGS sequence"/>
</dbReference>
<dbReference type="EMBL" id="JACICE010000001">
    <property type="protein sequence ID" value="MBB3775157.1"/>
    <property type="molecule type" value="Genomic_DNA"/>
</dbReference>
<accession>A0A6I4UI76</accession>
<evidence type="ECO:0000313" key="4">
    <source>
        <dbReference type="Proteomes" id="UP000548685"/>
    </source>
</evidence>
<evidence type="ECO:0000313" key="1">
    <source>
        <dbReference type="EMBL" id="MBB3775157.1"/>
    </source>
</evidence>
<keyword evidence="4" id="KW-1185">Reference proteome</keyword>
<gene>
    <name evidence="1" type="ORF">FHS52_001100</name>
    <name evidence="2" type="ORF">GRI59_01145</name>
</gene>
<sequence>MMALAAVKAAPAQFNPTDRRRRAMLAKIHVAKKQLALADDDYRQIMLEETGRSSAGDCTEAELERALKRLEAQGFKPLPKNPASNPATRPAQHPMARKARALWISLHHLNAVQNASEQALEAFAKRQLKCERLVWAKQSDAFRLIEALKAMAVRHGWPQTDEAGNNLPPRALHEGLCRAILWKLKGAGEIPADWTIDNAAFRLCGIKTGAEGPMDAEAYQRLAKALGDKLRAAGGVA</sequence>
<evidence type="ECO:0000313" key="3">
    <source>
        <dbReference type="Proteomes" id="UP000430021"/>
    </source>
</evidence>
<comment type="caution">
    <text evidence="2">The sequence shown here is derived from an EMBL/GenBank/DDBJ whole genome shotgun (WGS) entry which is preliminary data.</text>
</comment>
<dbReference type="Proteomes" id="UP000548685">
    <property type="component" value="Unassembled WGS sequence"/>
</dbReference>
<dbReference type="EMBL" id="WTYB01000001">
    <property type="protein sequence ID" value="MXP37215.1"/>
    <property type="molecule type" value="Genomic_DNA"/>
</dbReference>